<evidence type="ECO:0000313" key="2">
    <source>
        <dbReference type="EMBL" id="KAF5350026.1"/>
    </source>
</evidence>
<feature type="transmembrane region" description="Helical" evidence="1">
    <location>
        <begin position="460"/>
        <end position="493"/>
    </location>
</feature>
<dbReference type="OrthoDB" id="3227921at2759"/>
<gene>
    <name evidence="2" type="ORF">D9756_009155</name>
</gene>
<protein>
    <submittedName>
        <fullName evidence="2">Uncharacterized protein</fullName>
    </submittedName>
</protein>
<reference evidence="2 3" key="1">
    <citation type="journal article" date="2020" name="ISME J.">
        <title>Uncovering the hidden diversity of litter-decomposition mechanisms in mushroom-forming fungi.</title>
        <authorList>
            <person name="Floudas D."/>
            <person name="Bentzer J."/>
            <person name="Ahren D."/>
            <person name="Johansson T."/>
            <person name="Persson P."/>
            <person name="Tunlid A."/>
        </authorList>
    </citation>
    <scope>NUCLEOTIDE SEQUENCE [LARGE SCALE GENOMIC DNA]</scope>
    <source>
        <strain evidence="2 3">CBS 146.42</strain>
    </source>
</reference>
<evidence type="ECO:0000256" key="1">
    <source>
        <dbReference type="SAM" id="Phobius"/>
    </source>
</evidence>
<feature type="transmembrane region" description="Helical" evidence="1">
    <location>
        <begin position="7"/>
        <end position="24"/>
    </location>
</feature>
<keyword evidence="1" id="KW-0472">Membrane</keyword>
<evidence type="ECO:0000313" key="3">
    <source>
        <dbReference type="Proteomes" id="UP000559027"/>
    </source>
</evidence>
<feature type="transmembrane region" description="Helical" evidence="1">
    <location>
        <begin position="44"/>
        <end position="63"/>
    </location>
</feature>
<feature type="transmembrane region" description="Helical" evidence="1">
    <location>
        <begin position="116"/>
        <end position="135"/>
    </location>
</feature>
<dbReference type="Proteomes" id="UP000559027">
    <property type="component" value="Unassembled WGS sequence"/>
</dbReference>
<dbReference type="AlphaFoldDB" id="A0A8H5CZK7"/>
<accession>A0A8H5CZK7</accession>
<feature type="transmembrane region" description="Helical" evidence="1">
    <location>
        <begin position="184"/>
        <end position="207"/>
    </location>
</feature>
<comment type="caution">
    <text evidence="2">The sequence shown here is derived from an EMBL/GenBank/DDBJ whole genome shotgun (WGS) entry which is preliminary data.</text>
</comment>
<keyword evidence="1" id="KW-0812">Transmembrane</keyword>
<proteinExistence type="predicted"/>
<keyword evidence="1" id="KW-1133">Transmembrane helix</keyword>
<name>A0A8H5CZK7_9AGAR</name>
<organism evidence="2 3">
    <name type="scientific">Leucocoprinus leucothites</name>
    <dbReference type="NCBI Taxonomy" id="201217"/>
    <lineage>
        <taxon>Eukaryota</taxon>
        <taxon>Fungi</taxon>
        <taxon>Dikarya</taxon>
        <taxon>Basidiomycota</taxon>
        <taxon>Agaricomycotina</taxon>
        <taxon>Agaricomycetes</taxon>
        <taxon>Agaricomycetidae</taxon>
        <taxon>Agaricales</taxon>
        <taxon>Agaricineae</taxon>
        <taxon>Agaricaceae</taxon>
        <taxon>Leucocoprinus</taxon>
    </lineage>
</organism>
<dbReference type="EMBL" id="JAACJO010000015">
    <property type="protein sequence ID" value="KAF5350026.1"/>
    <property type="molecule type" value="Genomic_DNA"/>
</dbReference>
<feature type="transmembrane region" description="Helical" evidence="1">
    <location>
        <begin position="75"/>
        <end position="96"/>
    </location>
</feature>
<keyword evidence="3" id="KW-1185">Reference proteome</keyword>
<sequence length="559" mass="62538">MFSFIRLLNLRLLVVSSIAVAITWLDAFHTGTIQDPVYFYNSQFNLGVYSPFVFIVLSVEIFVRHTLTKWCGESWLNIYELVSLLVEVSIGLYYTIAVTSSVDGRARTRDELLVSTYVMMGCIGISLLCLAWDLFRNRAKSGLLKPFHILGGIPKHSRPPPNSLFFGQFLFTRRYRRESSMLRMLRGIIAGVMLLCFGVVACFALIFQPFQSEAPSLVKEFHMSQIALQNQGLLTYQNWIINIQSDFDDSRSDSDWKAFLLNSTQVKWRSSIHPDQNSQFCTNSTHLKDAVSFTCPTSFTTKTRNDQNMGNAHYVDPLDAILPENAFSEITIFFNFSNVPRTSPTDHSSWQGVRIAVSLESSAPLSSTSIIPLVPSSQLIGFVSMEFVQKFANVGTAAFGWRKYLAPIPVVKVDALLTDPSPPELQQKQINSASLRLVPLRRGGSQAEYRLVQDDKENSMLSGVALLGGLWTFLNGAFAVIFGSTLLLILFGIKPLSIYGLAHMISGNKNSLAEGSVLSHNEQQRIVALLREHLMDVGTPEENDIVQDIESYPGVRMKQ</sequence>